<dbReference type="AlphaFoldDB" id="D1AFD9"/>
<dbReference type="Pfam" id="PF14189">
    <property type="entry name" value="DUF4312"/>
    <property type="match status" value="1"/>
</dbReference>
<organism evidence="1 2">
    <name type="scientific">Sebaldella termitidis (strain ATCC 33386 / NCTC 11300)</name>
    <dbReference type="NCBI Taxonomy" id="526218"/>
    <lineage>
        <taxon>Bacteria</taxon>
        <taxon>Fusobacteriati</taxon>
        <taxon>Fusobacteriota</taxon>
        <taxon>Fusobacteriia</taxon>
        <taxon>Fusobacteriales</taxon>
        <taxon>Leptotrichiaceae</taxon>
        <taxon>Sebaldella</taxon>
    </lineage>
</organism>
<gene>
    <name evidence="1" type="ordered locus">Sterm_0956</name>
</gene>
<keyword evidence="2" id="KW-1185">Reference proteome</keyword>
<dbReference type="Proteomes" id="UP000000845">
    <property type="component" value="Chromosome"/>
</dbReference>
<proteinExistence type="predicted"/>
<evidence type="ECO:0008006" key="3">
    <source>
        <dbReference type="Google" id="ProtNLM"/>
    </source>
</evidence>
<reference evidence="2" key="1">
    <citation type="submission" date="2009-09" db="EMBL/GenBank/DDBJ databases">
        <title>The complete chromosome of Sebaldella termitidis ATCC 33386.</title>
        <authorList>
            <consortium name="US DOE Joint Genome Institute (JGI-PGF)"/>
            <person name="Lucas S."/>
            <person name="Copeland A."/>
            <person name="Lapidus A."/>
            <person name="Glavina del Rio T."/>
            <person name="Dalin E."/>
            <person name="Tice H."/>
            <person name="Bruce D."/>
            <person name="Goodwin L."/>
            <person name="Pitluck S."/>
            <person name="Kyrpides N."/>
            <person name="Mavromatis K."/>
            <person name="Ivanova N."/>
            <person name="Mikhailova N."/>
            <person name="Sims D."/>
            <person name="Meincke L."/>
            <person name="Brettin T."/>
            <person name="Detter J.C."/>
            <person name="Han C."/>
            <person name="Larimer F."/>
            <person name="Land M."/>
            <person name="Hauser L."/>
            <person name="Markowitz V."/>
            <person name="Cheng J.F."/>
            <person name="Hugenholtz P."/>
            <person name="Woyke T."/>
            <person name="Wu D."/>
            <person name="Eisen J.A."/>
        </authorList>
    </citation>
    <scope>NUCLEOTIDE SEQUENCE [LARGE SCALE GENOMIC DNA]</scope>
    <source>
        <strain evidence="2">ATCC 33386 / NCTC 11300</strain>
    </source>
</reference>
<dbReference type="KEGG" id="str:Sterm_0956"/>
<accession>D1AFD9</accession>
<evidence type="ECO:0000313" key="1">
    <source>
        <dbReference type="EMBL" id="ACZ07824.1"/>
    </source>
</evidence>
<sequence length="93" mass="11077">MNEIMYHEEKDYTIKAKGKNEEEVIGKIFTILKKTVTSDIEGIVIKLEPVNVYEISKKTEEYTETFLWFFMPRKKQEIEIELKIVVSVKYVKI</sequence>
<dbReference type="InterPro" id="IPR020037">
    <property type="entry name" value="DUF4312"/>
</dbReference>
<name>D1AFD9_SEBTE</name>
<dbReference type="HOGENOM" id="CLU_164683_1_0_0"/>
<dbReference type="STRING" id="526218.Sterm_0956"/>
<evidence type="ECO:0000313" key="2">
    <source>
        <dbReference type="Proteomes" id="UP000000845"/>
    </source>
</evidence>
<reference evidence="1 2" key="2">
    <citation type="journal article" date="2010" name="Stand. Genomic Sci.">
        <title>Complete genome sequence of Sebaldella termitidis type strain (NCTC 11300).</title>
        <authorList>
            <person name="Harmon-Smith M."/>
            <person name="Celia L."/>
            <person name="Chertkov O."/>
            <person name="Lapidus A."/>
            <person name="Copeland A."/>
            <person name="Glavina Del Rio T."/>
            <person name="Nolan M."/>
            <person name="Lucas S."/>
            <person name="Tice H."/>
            <person name="Cheng J.F."/>
            <person name="Han C."/>
            <person name="Detter J.C."/>
            <person name="Bruce D."/>
            <person name="Goodwin L."/>
            <person name="Pitluck S."/>
            <person name="Pati A."/>
            <person name="Liolios K."/>
            <person name="Ivanova N."/>
            <person name="Mavromatis K."/>
            <person name="Mikhailova N."/>
            <person name="Chen A."/>
            <person name="Palaniappan K."/>
            <person name="Land M."/>
            <person name="Hauser L."/>
            <person name="Chang Y.J."/>
            <person name="Jeffries C.D."/>
            <person name="Brettin T."/>
            <person name="Goker M."/>
            <person name="Beck B."/>
            <person name="Bristow J."/>
            <person name="Eisen J.A."/>
            <person name="Markowitz V."/>
            <person name="Hugenholtz P."/>
            <person name="Kyrpides N.C."/>
            <person name="Klenk H.P."/>
            <person name="Chen F."/>
        </authorList>
    </citation>
    <scope>NUCLEOTIDE SEQUENCE [LARGE SCALE GENOMIC DNA]</scope>
    <source>
        <strain evidence="2">ATCC 33386 / NCTC 11300</strain>
    </source>
</reference>
<dbReference type="eggNOG" id="ENOG5032UUB">
    <property type="taxonomic scope" value="Bacteria"/>
</dbReference>
<protein>
    <recommendedName>
        <fullName evidence="3">Cytoplasmic protein</fullName>
    </recommendedName>
</protein>
<dbReference type="EMBL" id="CP001739">
    <property type="protein sequence ID" value="ACZ07824.1"/>
    <property type="molecule type" value="Genomic_DNA"/>
</dbReference>
<dbReference type="RefSeq" id="WP_012860420.1">
    <property type="nucleotide sequence ID" value="NC_013517.1"/>
</dbReference>